<gene>
    <name evidence="2" type="ORF">CH376_10875</name>
    <name evidence="1" type="ORF">CH380_19290</name>
</gene>
<keyword evidence="3" id="KW-1185">Reference proteome</keyword>
<dbReference type="EMBL" id="NPDV01000022">
    <property type="protein sequence ID" value="PJZ51592.1"/>
    <property type="molecule type" value="Genomic_DNA"/>
</dbReference>
<dbReference type="RefSeq" id="WP_100787387.1">
    <property type="nucleotide sequence ID" value="NZ_NPDU01000024.1"/>
</dbReference>
<evidence type="ECO:0000313" key="2">
    <source>
        <dbReference type="EMBL" id="PJZ61899.1"/>
    </source>
</evidence>
<evidence type="ECO:0000313" key="3">
    <source>
        <dbReference type="Proteomes" id="UP000232149"/>
    </source>
</evidence>
<accession>A0A2M9YJ77</accession>
<name>A0A2M9YJ77_9LEPT</name>
<sequence length="92" mass="10660">MIVVKVEIWPNGDETKKREHSCAYIANDRKTTEATKGAYGSYDAKFMQSEDFNPKKVWKSSRAEGIHRKLRGVWDIIYVALRNAGLEERNQK</sequence>
<protein>
    <submittedName>
        <fullName evidence="1">Uncharacterized protein</fullName>
    </submittedName>
</protein>
<dbReference type="Proteomes" id="UP000232149">
    <property type="component" value="Unassembled WGS sequence"/>
</dbReference>
<comment type="caution">
    <text evidence="1">The sequence shown here is derived from an EMBL/GenBank/DDBJ whole genome shotgun (WGS) entry which is preliminary data.</text>
</comment>
<evidence type="ECO:0000313" key="1">
    <source>
        <dbReference type="EMBL" id="PJZ51592.1"/>
    </source>
</evidence>
<dbReference type="EMBL" id="NPDU01000024">
    <property type="protein sequence ID" value="PJZ61899.1"/>
    <property type="molecule type" value="Genomic_DNA"/>
</dbReference>
<organism evidence="1 4">
    <name type="scientific">Leptospira adleri</name>
    <dbReference type="NCBI Taxonomy" id="2023186"/>
    <lineage>
        <taxon>Bacteria</taxon>
        <taxon>Pseudomonadati</taxon>
        <taxon>Spirochaetota</taxon>
        <taxon>Spirochaetia</taxon>
        <taxon>Leptospirales</taxon>
        <taxon>Leptospiraceae</taxon>
        <taxon>Leptospira</taxon>
    </lineage>
</organism>
<proteinExistence type="predicted"/>
<dbReference type="AlphaFoldDB" id="A0A2M9YJ77"/>
<reference evidence="3 4" key="1">
    <citation type="submission" date="2017-07" db="EMBL/GenBank/DDBJ databases">
        <title>Leptospira spp. isolated from tropical soils.</title>
        <authorList>
            <person name="Thibeaux R."/>
            <person name="Iraola G."/>
            <person name="Ferres I."/>
            <person name="Bierque E."/>
            <person name="Girault D."/>
            <person name="Soupe-Gilbert M.-E."/>
            <person name="Picardeau M."/>
            <person name="Goarant C."/>
        </authorList>
    </citation>
    <scope>NUCLEOTIDE SEQUENCE [LARGE SCALE GENOMIC DNA]</scope>
    <source>
        <strain evidence="1 4">FH2-B-C1</strain>
        <strain evidence="2 3">FH2-B-D1</strain>
    </source>
</reference>
<evidence type="ECO:0000313" key="4">
    <source>
        <dbReference type="Proteomes" id="UP000232188"/>
    </source>
</evidence>
<dbReference type="Proteomes" id="UP000232188">
    <property type="component" value="Unassembled WGS sequence"/>
</dbReference>